<evidence type="ECO:0000313" key="2">
    <source>
        <dbReference type="EMBL" id="KKM93297.1"/>
    </source>
</evidence>
<proteinExistence type="predicted"/>
<evidence type="ECO:0000313" key="1">
    <source>
        <dbReference type="EMBL" id="KKM63278.1"/>
    </source>
</evidence>
<comment type="caution">
    <text evidence="1">The sequence shown here is derived from an EMBL/GenBank/DDBJ whole genome shotgun (WGS) entry which is preliminary data.</text>
</comment>
<sequence length="56" mass="6607">MTLEQKEVARNEIEIVKRAREQWASDDLKIRDNSFAESMKGGAWVQAWVWVKEVED</sequence>
<dbReference type="EMBL" id="LAZR01006284">
    <property type="protein sequence ID" value="KKM93297.1"/>
    <property type="molecule type" value="Genomic_DNA"/>
</dbReference>
<organism evidence="1">
    <name type="scientific">marine sediment metagenome</name>
    <dbReference type="NCBI Taxonomy" id="412755"/>
    <lineage>
        <taxon>unclassified sequences</taxon>
        <taxon>metagenomes</taxon>
        <taxon>ecological metagenomes</taxon>
    </lineage>
</organism>
<reference evidence="1" key="1">
    <citation type="journal article" date="2015" name="Nature">
        <title>Complex archaea that bridge the gap between prokaryotes and eukaryotes.</title>
        <authorList>
            <person name="Spang A."/>
            <person name="Saw J.H."/>
            <person name="Jorgensen S.L."/>
            <person name="Zaremba-Niedzwiedzka K."/>
            <person name="Martijn J."/>
            <person name="Lind A.E."/>
            <person name="van Eijk R."/>
            <person name="Schleper C."/>
            <person name="Guy L."/>
            <person name="Ettema T.J."/>
        </authorList>
    </citation>
    <scope>NUCLEOTIDE SEQUENCE</scope>
</reference>
<accession>A0A0F9J151</accession>
<name>A0A0F9J151_9ZZZZ</name>
<gene>
    <name evidence="2" type="ORF">LCGC14_1209720</name>
    <name evidence="1" type="ORF">LCGC14_1513040</name>
</gene>
<dbReference type="AlphaFoldDB" id="A0A0F9J151"/>
<protein>
    <submittedName>
        <fullName evidence="1">Uncharacterized protein</fullName>
    </submittedName>
</protein>
<dbReference type="EMBL" id="LAZR01011129">
    <property type="protein sequence ID" value="KKM63278.1"/>
    <property type="molecule type" value="Genomic_DNA"/>
</dbReference>